<feature type="compositionally biased region" description="Polar residues" evidence="1">
    <location>
        <begin position="392"/>
        <end position="409"/>
    </location>
</feature>
<feature type="compositionally biased region" description="Pro residues" evidence="1">
    <location>
        <begin position="464"/>
        <end position="474"/>
    </location>
</feature>
<dbReference type="OrthoDB" id="3234968at2759"/>
<comment type="caution">
    <text evidence="4">The sequence shown here is derived from an EMBL/GenBank/DDBJ whole genome shotgun (WGS) entry which is preliminary data.</text>
</comment>
<feature type="chain" id="PRO_5040470645" evidence="3">
    <location>
        <begin position="38"/>
        <end position="515"/>
    </location>
</feature>
<sequence length="515" mass="54253">MRPPSLTGPRSLGTTFCARIVSIFLLLLFSSLDVARAAHNVTVDDTDTTIIDYEPPTSWDEAPPDPLDANGSHMVTVDSSATATFTFTGEEYFPLKFVEGEFDPRVAIYFFAPLFPTAITTAVSLDGADPFPIDLQDPNAVTVDRGRETALSSVVWSATGLDNIRHTLVVSVVQGESSAIVDSLVYTVPDPGDPGSSTSLSTPSATLTDPSSLSSSTSVLLPSASPSSNNLSTSQSPSAKRGLAIALGLVCTIFGLLVLTALYWYWRRRRRQKREEEYMRQYYSSSSSSSGGGGPGGPGGRGALSPGSSGMFSTSEMAETAASASASTFSTVTNLGAYNTPSRYQNGVSTPNRQVRSSSGGSRRVAPPVPAIVGVVGNGRARTASRRLGSSPLATHQPMTPTGDGTSLSTIPEMRMREREERESATASSLSGAGGEYKIGVVSPSTVLDANGSMSGNGQMPTPMTMPVPQPAEPPWSELGERGGTSENEAGVAEQNSGRKERWNRTFGDRMVKFS</sequence>
<name>A0A9P5NJ45_GYMJU</name>
<evidence type="ECO:0000313" key="5">
    <source>
        <dbReference type="Proteomes" id="UP000724874"/>
    </source>
</evidence>
<dbReference type="Proteomes" id="UP000724874">
    <property type="component" value="Unassembled WGS sequence"/>
</dbReference>
<keyword evidence="2" id="KW-0812">Transmembrane</keyword>
<reference evidence="4" key="1">
    <citation type="submission" date="2020-11" db="EMBL/GenBank/DDBJ databases">
        <authorList>
            <consortium name="DOE Joint Genome Institute"/>
            <person name="Ahrendt S."/>
            <person name="Riley R."/>
            <person name="Andreopoulos W."/>
            <person name="LaButti K."/>
            <person name="Pangilinan J."/>
            <person name="Ruiz-duenas F.J."/>
            <person name="Barrasa J.M."/>
            <person name="Sanchez-Garcia M."/>
            <person name="Camarero S."/>
            <person name="Miyauchi S."/>
            <person name="Serrano A."/>
            <person name="Linde D."/>
            <person name="Babiker R."/>
            <person name="Drula E."/>
            <person name="Ayuso-Fernandez I."/>
            <person name="Pacheco R."/>
            <person name="Padilla G."/>
            <person name="Ferreira P."/>
            <person name="Barriuso J."/>
            <person name="Kellner H."/>
            <person name="Castanera R."/>
            <person name="Alfaro M."/>
            <person name="Ramirez L."/>
            <person name="Pisabarro A.G."/>
            <person name="Kuo A."/>
            <person name="Tritt A."/>
            <person name="Lipzen A."/>
            <person name="He G."/>
            <person name="Yan M."/>
            <person name="Ng V."/>
            <person name="Cullen D."/>
            <person name="Martin F."/>
            <person name="Rosso M.-N."/>
            <person name="Henrissat B."/>
            <person name="Hibbett D."/>
            <person name="Martinez A.T."/>
            <person name="Grigoriev I.V."/>
        </authorList>
    </citation>
    <scope>NUCLEOTIDE SEQUENCE</scope>
    <source>
        <strain evidence="4">AH 44721</strain>
    </source>
</reference>
<feature type="region of interest" description="Disordered" evidence="1">
    <location>
        <begin position="282"/>
        <end position="316"/>
    </location>
</feature>
<feature type="compositionally biased region" description="Low complexity" evidence="1">
    <location>
        <begin position="303"/>
        <end position="316"/>
    </location>
</feature>
<evidence type="ECO:0000256" key="1">
    <source>
        <dbReference type="SAM" id="MobiDB-lite"/>
    </source>
</evidence>
<gene>
    <name evidence="4" type="ORF">CPB84DRAFT_1749551</name>
</gene>
<evidence type="ECO:0000313" key="4">
    <source>
        <dbReference type="EMBL" id="KAF8888148.1"/>
    </source>
</evidence>
<feature type="transmembrane region" description="Helical" evidence="2">
    <location>
        <begin position="243"/>
        <end position="266"/>
    </location>
</feature>
<feature type="compositionally biased region" description="Gly residues" evidence="1">
    <location>
        <begin position="290"/>
        <end position="302"/>
    </location>
</feature>
<evidence type="ECO:0000256" key="2">
    <source>
        <dbReference type="SAM" id="Phobius"/>
    </source>
</evidence>
<feature type="region of interest" description="Disordered" evidence="1">
    <location>
        <begin position="192"/>
        <end position="236"/>
    </location>
</feature>
<accession>A0A9P5NJ45</accession>
<proteinExistence type="predicted"/>
<feature type="region of interest" description="Disordered" evidence="1">
    <location>
        <begin position="460"/>
        <end position="515"/>
    </location>
</feature>
<feature type="region of interest" description="Disordered" evidence="1">
    <location>
        <begin position="340"/>
        <end position="409"/>
    </location>
</feature>
<evidence type="ECO:0000256" key="3">
    <source>
        <dbReference type="SAM" id="SignalP"/>
    </source>
</evidence>
<dbReference type="EMBL" id="JADNYJ010000086">
    <property type="protein sequence ID" value="KAF8888148.1"/>
    <property type="molecule type" value="Genomic_DNA"/>
</dbReference>
<keyword evidence="5" id="KW-1185">Reference proteome</keyword>
<organism evidence="4 5">
    <name type="scientific">Gymnopilus junonius</name>
    <name type="common">Spectacular rustgill mushroom</name>
    <name type="synonym">Gymnopilus spectabilis subsp. junonius</name>
    <dbReference type="NCBI Taxonomy" id="109634"/>
    <lineage>
        <taxon>Eukaryota</taxon>
        <taxon>Fungi</taxon>
        <taxon>Dikarya</taxon>
        <taxon>Basidiomycota</taxon>
        <taxon>Agaricomycotina</taxon>
        <taxon>Agaricomycetes</taxon>
        <taxon>Agaricomycetidae</taxon>
        <taxon>Agaricales</taxon>
        <taxon>Agaricineae</taxon>
        <taxon>Hymenogastraceae</taxon>
        <taxon>Gymnopilus</taxon>
    </lineage>
</organism>
<keyword evidence="3" id="KW-0732">Signal</keyword>
<protein>
    <submittedName>
        <fullName evidence="4">Uncharacterized protein</fullName>
    </submittedName>
</protein>
<keyword evidence="2" id="KW-0472">Membrane</keyword>
<feature type="signal peptide" evidence="3">
    <location>
        <begin position="1"/>
        <end position="37"/>
    </location>
</feature>
<feature type="compositionally biased region" description="Polar residues" evidence="1">
    <location>
        <begin position="340"/>
        <end position="352"/>
    </location>
</feature>
<keyword evidence="2" id="KW-1133">Transmembrane helix</keyword>
<feature type="compositionally biased region" description="Low complexity" evidence="1">
    <location>
        <begin position="353"/>
        <end position="375"/>
    </location>
</feature>
<feature type="compositionally biased region" description="Basic and acidic residues" evidence="1">
    <location>
        <begin position="497"/>
        <end position="515"/>
    </location>
</feature>
<dbReference type="AlphaFoldDB" id="A0A9P5NJ45"/>